<evidence type="ECO:0000256" key="4">
    <source>
        <dbReference type="ARBA" id="ARBA00022989"/>
    </source>
</evidence>
<dbReference type="PANTHER" id="PTHR21716">
    <property type="entry name" value="TRANSMEMBRANE PROTEIN"/>
    <property type="match status" value="1"/>
</dbReference>
<keyword evidence="3 6" id="KW-0812">Transmembrane</keyword>
<dbReference type="Proteomes" id="UP000051442">
    <property type="component" value="Unassembled WGS sequence"/>
</dbReference>
<feature type="transmembrane region" description="Helical" evidence="6">
    <location>
        <begin position="268"/>
        <end position="288"/>
    </location>
</feature>
<evidence type="ECO:0000256" key="1">
    <source>
        <dbReference type="ARBA" id="ARBA00004141"/>
    </source>
</evidence>
<feature type="transmembrane region" description="Helical" evidence="6">
    <location>
        <begin position="34"/>
        <end position="52"/>
    </location>
</feature>
<dbReference type="InterPro" id="IPR002549">
    <property type="entry name" value="AI-2E-like"/>
</dbReference>
<keyword evidence="8" id="KW-1185">Reference proteome</keyword>
<dbReference type="EMBL" id="AYZM01000177">
    <property type="protein sequence ID" value="KRN16003.1"/>
    <property type="molecule type" value="Genomic_DNA"/>
</dbReference>
<dbReference type="PANTHER" id="PTHR21716:SF62">
    <property type="entry name" value="TRANSPORT PROTEIN YDBI-RELATED"/>
    <property type="match status" value="1"/>
</dbReference>
<comment type="caution">
    <text evidence="7">The sequence shown here is derived from an EMBL/GenBank/DDBJ whole genome shotgun (WGS) entry which is preliminary data.</text>
</comment>
<dbReference type="PATRIC" id="fig|1423804.4.peg.3026"/>
<evidence type="ECO:0000256" key="2">
    <source>
        <dbReference type="ARBA" id="ARBA00009773"/>
    </source>
</evidence>
<dbReference type="AlphaFoldDB" id="A0A0R2EJZ6"/>
<sequence length="332" mass="37398">MRAEMNKILLTFIFTFLVLRLIKGIQRHVKIPSQIIVVVVYLLVLLLLYLGITNYIPKIAKQVVATVQSIYTFYQSSSNDTNQTVKFVSDWLNRSNLMPQVKGGLKVVVDYITSIGSFGVTFVLSLILSFFFTIEEKPMRSFSRLFMSSDYDWFFQDIYYFAHKFADTFGVVLEAQFLIAIFNTVITTIGLAFMHIPQLLVVAVMVFILSLVPVAGVIISAIPLTILGYSVGGFRDVVTIVILLLVVHALEAYVLNPKLMSSKTELPIFYTFVVLLAGEALWGTWGLIVGVPVFTFFLDILGVKKAHGLHVPPAQLTKKLKRHRVKTDEQDD</sequence>
<dbReference type="Pfam" id="PF01594">
    <property type="entry name" value="AI-2E_transport"/>
    <property type="match status" value="1"/>
</dbReference>
<reference evidence="7 8" key="1">
    <citation type="journal article" date="2015" name="Genome Announc.">
        <title>Expanding the biotechnology potential of lactobacilli through comparative genomics of 213 strains and associated genera.</title>
        <authorList>
            <person name="Sun Z."/>
            <person name="Harris H.M."/>
            <person name="McCann A."/>
            <person name="Guo C."/>
            <person name="Argimon S."/>
            <person name="Zhang W."/>
            <person name="Yang X."/>
            <person name="Jeffery I.B."/>
            <person name="Cooney J.C."/>
            <person name="Kagawa T.F."/>
            <person name="Liu W."/>
            <person name="Song Y."/>
            <person name="Salvetti E."/>
            <person name="Wrobel A."/>
            <person name="Rasinkangas P."/>
            <person name="Parkhill J."/>
            <person name="Rea M.C."/>
            <person name="O'Sullivan O."/>
            <person name="Ritari J."/>
            <person name="Douillard F.P."/>
            <person name="Paul Ross R."/>
            <person name="Yang R."/>
            <person name="Briner A.E."/>
            <person name="Felis G.E."/>
            <person name="de Vos W.M."/>
            <person name="Barrangou R."/>
            <person name="Klaenhammer T.R."/>
            <person name="Caufield P.W."/>
            <person name="Cui Y."/>
            <person name="Zhang H."/>
            <person name="O'Toole P.W."/>
        </authorList>
    </citation>
    <scope>NUCLEOTIDE SEQUENCE [LARGE SCALE GENOMIC DNA]</scope>
    <source>
        <strain evidence="7 8">DSM 23365</strain>
    </source>
</reference>
<evidence type="ECO:0000313" key="7">
    <source>
        <dbReference type="EMBL" id="KRN16003.1"/>
    </source>
</evidence>
<comment type="similarity">
    <text evidence="2">Belongs to the autoinducer-2 exporter (AI-2E) (TC 2.A.86) family.</text>
</comment>
<evidence type="ECO:0000313" key="8">
    <source>
        <dbReference type="Proteomes" id="UP000051442"/>
    </source>
</evidence>
<dbReference type="STRING" id="1423804.FD14_GL002811"/>
<feature type="transmembrane region" description="Helical" evidence="6">
    <location>
        <begin position="200"/>
        <end position="231"/>
    </location>
</feature>
<dbReference type="GO" id="GO:0016020">
    <property type="term" value="C:membrane"/>
    <property type="evidence" value="ECO:0007669"/>
    <property type="project" value="UniProtKB-SubCell"/>
</dbReference>
<organism evidence="7 8">
    <name type="scientific">Secundilactobacillus similis DSM 23365 = JCM 2765</name>
    <dbReference type="NCBI Taxonomy" id="1423804"/>
    <lineage>
        <taxon>Bacteria</taxon>
        <taxon>Bacillati</taxon>
        <taxon>Bacillota</taxon>
        <taxon>Bacilli</taxon>
        <taxon>Lactobacillales</taxon>
        <taxon>Lactobacillaceae</taxon>
        <taxon>Secundilactobacillus</taxon>
    </lineage>
</organism>
<keyword evidence="4 6" id="KW-1133">Transmembrane helix</keyword>
<protein>
    <submittedName>
        <fullName evidence="7">Permease</fullName>
    </submittedName>
</protein>
<evidence type="ECO:0000256" key="3">
    <source>
        <dbReference type="ARBA" id="ARBA00022692"/>
    </source>
</evidence>
<comment type="subcellular location">
    <subcellularLocation>
        <location evidence="1">Membrane</location>
        <topology evidence="1">Multi-pass membrane protein</topology>
    </subcellularLocation>
</comment>
<dbReference type="GO" id="GO:0055085">
    <property type="term" value="P:transmembrane transport"/>
    <property type="evidence" value="ECO:0007669"/>
    <property type="project" value="TreeGrafter"/>
</dbReference>
<keyword evidence="5 6" id="KW-0472">Membrane</keyword>
<accession>A0A0R2EJZ6</accession>
<feature type="transmembrane region" description="Helical" evidence="6">
    <location>
        <begin position="108"/>
        <end position="134"/>
    </location>
</feature>
<evidence type="ECO:0000256" key="6">
    <source>
        <dbReference type="SAM" id="Phobius"/>
    </source>
</evidence>
<evidence type="ECO:0000256" key="5">
    <source>
        <dbReference type="ARBA" id="ARBA00023136"/>
    </source>
</evidence>
<proteinExistence type="inferred from homology"/>
<name>A0A0R2EJZ6_9LACO</name>
<gene>
    <name evidence="7" type="ORF">FD14_GL002811</name>
</gene>
<feature type="transmembrane region" description="Helical" evidence="6">
    <location>
        <begin position="175"/>
        <end position="193"/>
    </location>
</feature>
<feature type="transmembrane region" description="Helical" evidence="6">
    <location>
        <begin position="237"/>
        <end position="256"/>
    </location>
</feature>